<keyword evidence="1" id="KW-0175">Coiled coil</keyword>
<dbReference type="Proteomes" id="UP000663845">
    <property type="component" value="Unassembled WGS sequence"/>
</dbReference>
<protein>
    <submittedName>
        <fullName evidence="3">Uncharacterized protein</fullName>
    </submittedName>
</protein>
<proteinExistence type="predicted"/>
<gene>
    <name evidence="2" type="ORF">JYZ213_LOCUS23122</name>
    <name evidence="3" type="ORF">OXD698_LOCUS23016</name>
</gene>
<reference evidence="3" key="1">
    <citation type="submission" date="2021-02" db="EMBL/GenBank/DDBJ databases">
        <authorList>
            <person name="Nowell W R."/>
        </authorList>
    </citation>
    <scope>NUCLEOTIDE SEQUENCE</scope>
</reference>
<feature type="coiled-coil region" evidence="1">
    <location>
        <begin position="294"/>
        <end position="324"/>
    </location>
</feature>
<accession>A0A819GKQ7</accession>
<sequence>MSIGLNRFWSSRGRRRFLSIGLIGVTTITIIKVRKRYNDLIELDEDEDDEFIKHTNREHKKSFYHGMHHPFLTNDIEELNLFKKYYSKYDFLIGNNLNEIKEKHSLKTPVKFRSIKEYKNEIIHENISTLCVGGAPALIAAVDLISNKNKNENENEKDLIYLNDFRRIPIANGSAWHLEQDAHTEAPTNYKPTKFLSDQLKRIFYDNIYLKDICQTGEFPWRTIDWLSWIYHPSHWYRALKLSIQFQIFTMFNDRTNLLNDVSKQCFRNELFFSKLNQILNNKLLLQESGSIIIARNQQEINDLNQLKDNLIKEGRNLNILSKETLFQRYSFIPNGLMFAEKIHDRVLVANFQEILNNYLIEKGAKVLDGTLDTIYIDEKQSTDGGGGGGIASIKYGNGQEKFIKFSRLILSLGNQEIFTENNKRLFDVVSARGVSMLAFIYLPKHYKIPPVLVCGGTNHVTNLSPQPIQIDQNTNLFLMRFTAGACITPNISNKYTSFYDSTVAVGLLKSVKNTFPTNTKIKPIFIYGCNRQVSQYGQINWIQPYKNIFIQYGAAGGGLTRAPDFITNFNK</sequence>
<name>A0A819GKQ7_9BILA</name>
<evidence type="ECO:0000256" key="1">
    <source>
        <dbReference type="SAM" id="Coils"/>
    </source>
</evidence>
<dbReference type="EMBL" id="CAJOAZ010002008">
    <property type="protein sequence ID" value="CAF3883357.1"/>
    <property type="molecule type" value="Genomic_DNA"/>
</dbReference>
<comment type="caution">
    <text evidence="3">The sequence shown here is derived from an EMBL/GenBank/DDBJ whole genome shotgun (WGS) entry which is preliminary data.</text>
</comment>
<dbReference type="EMBL" id="CAJNOG010000270">
    <property type="protein sequence ID" value="CAF1132971.1"/>
    <property type="molecule type" value="Genomic_DNA"/>
</dbReference>
<evidence type="ECO:0000313" key="2">
    <source>
        <dbReference type="EMBL" id="CAF1132971.1"/>
    </source>
</evidence>
<organism evidence="3 4">
    <name type="scientific">Adineta steineri</name>
    <dbReference type="NCBI Taxonomy" id="433720"/>
    <lineage>
        <taxon>Eukaryota</taxon>
        <taxon>Metazoa</taxon>
        <taxon>Spiralia</taxon>
        <taxon>Gnathifera</taxon>
        <taxon>Rotifera</taxon>
        <taxon>Eurotatoria</taxon>
        <taxon>Bdelloidea</taxon>
        <taxon>Adinetida</taxon>
        <taxon>Adinetidae</taxon>
        <taxon>Adineta</taxon>
    </lineage>
</organism>
<evidence type="ECO:0000313" key="4">
    <source>
        <dbReference type="Proteomes" id="UP000663844"/>
    </source>
</evidence>
<evidence type="ECO:0000313" key="3">
    <source>
        <dbReference type="EMBL" id="CAF3883357.1"/>
    </source>
</evidence>
<dbReference type="Proteomes" id="UP000663844">
    <property type="component" value="Unassembled WGS sequence"/>
</dbReference>
<dbReference type="AlphaFoldDB" id="A0A819GKQ7"/>